<dbReference type="Pfam" id="PF00072">
    <property type="entry name" value="Response_reg"/>
    <property type="match status" value="1"/>
</dbReference>
<dbReference type="EMBL" id="CP007044">
    <property type="protein sequence ID" value="AHG20668.2"/>
    <property type="molecule type" value="Genomic_DNA"/>
</dbReference>
<evidence type="ECO:0000313" key="3">
    <source>
        <dbReference type="EMBL" id="AHG20668.2"/>
    </source>
</evidence>
<keyword evidence="1" id="KW-0597">Phosphoprotein</keyword>
<keyword evidence="4" id="KW-1185">Reference proteome</keyword>
<dbReference type="STRING" id="1441930.Z042_14375"/>
<gene>
    <name evidence="3" type="ORF">Z042_14375</name>
</gene>
<evidence type="ECO:0000256" key="1">
    <source>
        <dbReference type="PROSITE-ProRule" id="PRU00169"/>
    </source>
</evidence>
<dbReference type="HOGENOM" id="CLU_058007_0_0_6"/>
<dbReference type="SUPFAM" id="SSF52172">
    <property type="entry name" value="CheY-like"/>
    <property type="match status" value="1"/>
</dbReference>
<dbReference type="Proteomes" id="UP000019030">
    <property type="component" value="Chromosome"/>
</dbReference>
<dbReference type="Gene3D" id="3.40.50.2300">
    <property type="match status" value="1"/>
</dbReference>
<keyword evidence="3" id="KW-0808">Transferase</keyword>
<dbReference type="eggNOG" id="COG0745">
    <property type="taxonomic scope" value="Bacteria"/>
</dbReference>
<sequence>MISRVLTMKGVPKQKHIGYTGRILDITTAAAHKKLSGASKWEVSQLIKVIKSIDMEMSDFFDMYSHTVTEIHEATWSDGKIDLPCKIYLSDEGINKVTEYSALKINDDWFVVRTDEIKDSFLFESKRNIKYLHIYPRTLEAVKRRIAILDDEKIIVDCLKDIISKDCYSVDTFYKIEDMENSLNISPYDAYILDWVIGDKTVFNTIKKIRQSQKKNSMILVLTGQLEGIVDQEISHAIHDYDITGPYEKPVRGNLIKSNLDKYFSK</sequence>
<reference evidence="3 4" key="1">
    <citation type="submission" date="2014-01" db="EMBL/GenBank/DDBJ databases">
        <title>Isolation of Serratia multitudinisentens RB-25 from Ex-Landfill site.</title>
        <authorList>
            <person name="Robson E.H.J."/>
        </authorList>
    </citation>
    <scope>NUCLEOTIDE SEQUENCE [LARGE SCALE GENOMIC DNA]</scope>
    <source>
        <strain evidence="3 4">RB-25</strain>
    </source>
</reference>
<dbReference type="AlphaFoldDB" id="W0LA22"/>
<proteinExistence type="predicted"/>
<organism evidence="3 4">
    <name type="scientific">Chania multitudinisentens RB-25</name>
    <dbReference type="NCBI Taxonomy" id="1441930"/>
    <lineage>
        <taxon>Bacteria</taxon>
        <taxon>Pseudomonadati</taxon>
        <taxon>Pseudomonadota</taxon>
        <taxon>Gammaproteobacteria</taxon>
        <taxon>Enterobacterales</taxon>
        <taxon>Yersiniaceae</taxon>
        <taxon>Chania</taxon>
    </lineage>
</organism>
<dbReference type="Pfam" id="PF08667">
    <property type="entry name" value="BetR"/>
    <property type="match status" value="1"/>
</dbReference>
<keyword evidence="3" id="KW-0418">Kinase</keyword>
<dbReference type="GO" id="GO:0000160">
    <property type="term" value="P:phosphorelay signal transduction system"/>
    <property type="evidence" value="ECO:0007669"/>
    <property type="project" value="InterPro"/>
</dbReference>
<feature type="modified residue" description="4-aspartylphosphate" evidence="1">
    <location>
        <position position="194"/>
    </location>
</feature>
<feature type="domain" description="Response regulatory" evidence="2">
    <location>
        <begin position="145"/>
        <end position="264"/>
    </location>
</feature>
<name>W0LA22_9GAMM</name>
<evidence type="ECO:0000313" key="4">
    <source>
        <dbReference type="Proteomes" id="UP000019030"/>
    </source>
</evidence>
<accession>W0LA22</accession>
<protein>
    <submittedName>
        <fullName evidence="3">Histidine kinase</fullName>
    </submittedName>
</protein>
<dbReference type="PROSITE" id="PS50110">
    <property type="entry name" value="RESPONSE_REGULATORY"/>
    <property type="match status" value="1"/>
</dbReference>
<dbReference type="InterPro" id="IPR013975">
    <property type="entry name" value="Tscrpt_reg_BetR_N"/>
</dbReference>
<dbReference type="InterPro" id="IPR001789">
    <property type="entry name" value="Sig_transdc_resp-reg_receiver"/>
</dbReference>
<dbReference type="GO" id="GO:0016301">
    <property type="term" value="F:kinase activity"/>
    <property type="evidence" value="ECO:0007669"/>
    <property type="project" value="UniProtKB-KW"/>
</dbReference>
<evidence type="ECO:0000259" key="2">
    <source>
        <dbReference type="PROSITE" id="PS50110"/>
    </source>
</evidence>
<dbReference type="InterPro" id="IPR011006">
    <property type="entry name" value="CheY-like_superfamily"/>
</dbReference>
<reference evidence="3 4" key="2">
    <citation type="submission" date="2015-03" db="EMBL/GenBank/DDBJ databases">
        <authorList>
            <person name="Chan K.-G."/>
        </authorList>
    </citation>
    <scope>NUCLEOTIDE SEQUENCE [LARGE SCALE GENOMIC DNA]</scope>
    <source>
        <strain evidence="3 4">RB-25</strain>
    </source>
</reference>
<dbReference type="KEGG" id="sfo:Z042_14375"/>